<dbReference type="GO" id="GO:0031032">
    <property type="term" value="P:actomyosin structure organization"/>
    <property type="evidence" value="ECO:0007669"/>
    <property type="project" value="TreeGrafter"/>
</dbReference>
<dbReference type="EMBL" id="ML179910">
    <property type="protein sequence ID" value="THU80380.1"/>
    <property type="molecule type" value="Genomic_DNA"/>
</dbReference>
<keyword evidence="7" id="KW-0808">Transferase</keyword>
<dbReference type="SUPFAM" id="SSF56112">
    <property type="entry name" value="Protein kinase-like (PK-like)"/>
    <property type="match status" value="1"/>
</dbReference>
<dbReference type="PANTHER" id="PTHR22988">
    <property type="entry name" value="MYOTONIC DYSTROPHY S/T KINASE-RELATED"/>
    <property type="match status" value="1"/>
</dbReference>
<accession>A0A4S8KWW4</accession>
<keyword evidence="7" id="KW-0418">Kinase</keyword>
<name>A0A4S8KWW4_DENBC</name>
<dbReference type="GO" id="GO:0005737">
    <property type="term" value="C:cytoplasm"/>
    <property type="evidence" value="ECO:0007669"/>
    <property type="project" value="TreeGrafter"/>
</dbReference>
<evidence type="ECO:0000259" key="6">
    <source>
        <dbReference type="PROSITE" id="PS50011"/>
    </source>
</evidence>
<evidence type="ECO:0000256" key="5">
    <source>
        <dbReference type="SAM" id="MobiDB-lite"/>
    </source>
</evidence>
<dbReference type="InterPro" id="IPR000719">
    <property type="entry name" value="Prot_kinase_dom"/>
</dbReference>
<dbReference type="GO" id="GO:0005524">
    <property type="term" value="F:ATP binding"/>
    <property type="evidence" value="ECO:0007669"/>
    <property type="project" value="InterPro"/>
</dbReference>
<dbReference type="PANTHER" id="PTHR22988:SF71">
    <property type="entry name" value="CITRON RHO-INTERACTING KINASE"/>
    <property type="match status" value="1"/>
</dbReference>
<evidence type="ECO:0000256" key="4">
    <source>
        <dbReference type="ARBA" id="ARBA00048679"/>
    </source>
</evidence>
<evidence type="ECO:0000256" key="2">
    <source>
        <dbReference type="ARBA" id="ARBA00038271"/>
    </source>
</evidence>
<feature type="compositionally biased region" description="Low complexity" evidence="5">
    <location>
        <begin position="939"/>
        <end position="959"/>
    </location>
</feature>
<dbReference type="AlphaFoldDB" id="A0A4S8KWW4"/>
<feature type="compositionally biased region" description="Basic and acidic residues" evidence="5">
    <location>
        <begin position="723"/>
        <end position="736"/>
    </location>
</feature>
<feature type="compositionally biased region" description="Basic and acidic residues" evidence="5">
    <location>
        <begin position="882"/>
        <end position="896"/>
    </location>
</feature>
<proteinExistence type="inferred from homology"/>
<comment type="catalytic activity">
    <reaction evidence="3">
        <text>L-threonyl-[protein] + ATP = O-phospho-L-threonyl-[protein] + ADP + H(+)</text>
        <dbReference type="Rhea" id="RHEA:46608"/>
        <dbReference type="Rhea" id="RHEA-COMP:11060"/>
        <dbReference type="Rhea" id="RHEA-COMP:11605"/>
        <dbReference type="ChEBI" id="CHEBI:15378"/>
        <dbReference type="ChEBI" id="CHEBI:30013"/>
        <dbReference type="ChEBI" id="CHEBI:30616"/>
        <dbReference type="ChEBI" id="CHEBI:61977"/>
        <dbReference type="ChEBI" id="CHEBI:456216"/>
        <dbReference type="EC" id="2.7.11.1"/>
    </reaction>
</comment>
<feature type="region of interest" description="Disordered" evidence="5">
    <location>
        <begin position="721"/>
        <end position="809"/>
    </location>
</feature>
<evidence type="ECO:0000256" key="1">
    <source>
        <dbReference type="ARBA" id="ARBA00022553"/>
    </source>
</evidence>
<comment type="similarity">
    <text evidence="2">Belongs to the protein kinase superfamily. STE Ser/Thr protein kinase family. COT1 subfamily.</text>
</comment>
<feature type="compositionally biased region" description="Polar residues" evidence="5">
    <location>
        <begin position="549"/>
        <end position="559"/>
    </location>
</feature>
<dbReference type="PROSITE" id="PS50011">
    <property type="entry name" value="PROTEIN_KINASE_DOM"/>
    <property type="match status" value="1"/>
</dbReference>
<feature type="compositionally biased region" description="Low complexity" evidence="5">
    <location>
        <begin position="976"/>
        <end position="989"/>
    </location>
</feature>
<dbReference type="Pfam" id="PF00069">
    <property type="entry name" value="Pkinase"/>
    <property type="match status" value="2"/>
</dbReference>
<dbReference type="InterPro" id="IPR008271">
    <property type="entry name" value="Ser/Thr_kinase_AS"/>
</dbReference>
<dbReference type="InterPro" id="IPR050839">
    <property type="entry name" value="Rho-assoc_Ser/Thr_Kinase"/>
</dbReference>
<protein>
    <submittedName>
        <fullName evidence="7">Kinase-like protein</fullName>
    </submittedName>
</protein>
<evidence type="ECO:0000313" key="8">
    <source>
        <dbReference type="Proteomes" id="UP000297245"/>
    </source>
</evidence>
<feature type="domain" description="Protein kinase" evidence="6">
    <location>
        <begin position="58"/>
        <end position="365"/>
    </location>
</feature>
<feature type="compositionally biased region" description="Polar residues" evidence="5">
    <location>
        <begin position="847"/>
        <end position="858"/>
    </location>
</feature>
<reference evidence="7 8" key="1">
    <citation type="journal article" date="2019" name="Nat. Ecol. Evol.">
        <title>Megaphylogeny resolves global patterns of mushroom evolution.</title>
        <authorList>
            <person name="Varga T."/>
            <person name="Krizsan K."/>
            <person name="Foldi C."/>
            <person name="Dima B."/>
            <person name="Sanchez-Garcia M."/>
            <person name="Sanchez-Ramirez S."/>
            <person name="Szollosi G.J."/>
            <person name="Szarkandi J.G."/>
            <person name="Papp V."/>
            <person name="Albert L."/>
            <person name="Andreopoulos W."/>
            <person name="Angelini C."/>
            <person name="Antonin V."/>
            <person name="Barry K.W."/>
            <person name="Bougher N.L."/>
            <person name="Buchanan P."/>
            <person name="Buyck B."/>
            <person name="Bense V."/>
            <person name="Catcheside P."/>
            <person name="Chovatia M."/>
            <person name="Cooper J."/>
            <person name="Damon W."/>
            <person name="Desjardin D."/>
            <person name="Finy P."/>
            <person name="Geml J."/>
            <person name="Haridas S."/>
            <person name="Hughes K."/>
            <person name="Justo A."/>
            <person name="Karasinski D."/>
            <person name="Kautmanova I."/>
            <person name="Kiss B."/>
            <person name="Kocsube S."/>
            <person name="Kotiranta H."/>
            <person name="LaButti K.M."/>
            <person name="Lechner B.E."/>
            <person name="Liimatainen K."/>
            <person name="Lipzen A."/>
            <person name="Lukacs Z."/>
            <person name="Mihaltcheva S."/>
            <person name="Morgado L.N."/>
            <person name="Niskanen T."/>
            <person name="Noordeloos M.E."/>
            <person name="Ohm R.A."/>
            <person name="Ortiz-Santana B."/>
            <person name="Ovrebo C."/>
            <person name="Racz N."/>
            <person name="Riley R."/>
            <person name="Savchenko A."/>
            <person name="Shiryaev A."/>
            <person name="Soop K."/>
            <person name="Spirin V."/>
            <person name="Szebenyi C."/>
            <person name="Tomsovsky M."/>
            <person name="Tulloss R.E."/>
            <person name="Uehling J."/>
            <person name="Grigoriev I.V."/>
            <person name="Vagvolgyi C."/>
            <person name="Papp T."/>
            <person name="Martin F.M."/>
            <person name="Miettinen O."/>
            <person name="Hibbett D.S."/>
            <person name="Nagy L.G."/>
        </authorList>
    </citation>
    <scope>NUCLEOTIDE SEQUENCE [LARGE SCALE GENOMIC DNA]</scope>
    <source>
        <strain evidence="7 8">CBS 962.96</strain>
    </source>
</reference>
<evidence type="ECO:0000313" key="7">
    <source>
        <dbReference type="EMBL" id="THU80380.1"/>
    </source>
</evidence>
<sequence length="1029" mass="113449">MSLSWVQRKTRLQQLLDSPEDEDEDGLALDRLLHGHHVIGKTARTTEIDRLRFGDRDLVFMGKLDSGSFGVIDVVTCRLNSRLYILKSTLKKTALRARDQCSPQLERDILLLARQYTSPWVPHLLCAYQTPTHLNIVMEYAQGGSLWDVLESSPLQGRITEDDLRWWVPQMISAVAWCHQQGFAHRDIKPHNFVFTPEGKLMLIDFGSAAPLIPPSPSPGSSAGRYLIPKRYCLVPCGTCDYISPEVLKAHELALVALEMEDELLNGSGPGESTIINDDQVYGSETDWWSLGAMLYEMAYGVAPFFAEDVRRTYVKIVEHRNNLKFPTNITVSEELKELIHSFLTDAEFRLGRKSVSEIINHAWFQAQDINWGAEALRDRSPPPDLHLPQFSYANQDQDPLNPDSVAIPDNPVSELFSQPFAFSAFFQHSSSYAPSSAALVSPPVPDPDQDTVEFTSPGLEFLRANSVGKTSPFSQSGSTTSESAFIGFSWGPTINAFGSEDEVMFDDDKDNIQHVHRPTDSHDTPMKTSETPRVFRTPSWLTPKPIEGSNNNGLLAPPSTVSPSPAYAYRSAYSTPIRSGTGYAYRTPYRTPYNPNINTNLYSTPFPSGHHDDNGGSGYQTPYRAQTLPRVAAGGGTLPRRRVSDREAMRQLVDCVGLSARKKVLESGRKPRLLLDGIFTGGKGRRKELRFVVDKNGDGRGKERDVPKLDLSLSESFSGRSFGREKDSLGMEVDSHTQSQNQSHSALDNLDHDYDNSGGRDVSMNPHLDPGLDADMSMFSESTSSSFSSSVPPSPSPSPRPGSAMSMMSMISGHTNTLTMMGNSTNTNTNTISNSRRSATPTATMTTFGSFLSTPSTMHGLGQYTGQKEKERQRRVQRQGDVLERKPEKERDKGRLPGATNTSRGRGRSVSAPGTTDSVSSGDFITTEKKNGRGRGRGQSFSSRIESAVSASQVQGSSNPNPNLDLVQPKPPMNLTTSASTRSTSTLDSTFDSLEHSLELKHASIMEDIETLEMRLNRVSRKVSGKSG</sequence>
<dbReference type="Proteomes" id="UP000297245">
    <property type="component" value="Unassembled WGS sequence"/>
</dbReference>
<organism evidence="7 8">
    <name type="scientific">Dendrothele bispora (strain CBS 962.96)</name>
    <dbReference type="NCBI Taxonomy" id="1314807"/>
    <lineage>
        <taxon>Eukaryota</taxon>
        <taxon>Fungi</taxon>
        <taxon>Dikarya</taxon>
        <taxon>Basidiomycota</taxon>
        <taxon>Agaricomycotina</taxon>
        <taxon>Agaricomycetes</taxon>
        <taxon>Agaricomycetidae</taxon>
        <taxon>Agaricales</taxon>
        <taxon>Agaricales incertae sedis</taxon>
        <taxon>Dendrothele</taxon>
    </lineage>
</organism>
<feature type="compositionally biased region" description="Basic and acidic residues" evidence="5">
    <location>
        <begin position="517"/>
        <end position="526"/>
    </location>
</feature>
<dbReference type="GO" id="GO:0005856">
    <property type="term" value="C:cytoskeleton"/>
    <property type="evidence" value="ECO:0007669"/>
    <property type="project" value="TreeGrafter"/>
</dbReference>
<dbReference type="InterPro" id="IPR011009">
    <property type="entry name" value="Kinase-like_dom_sf"/>
</dbReference>
<dbReference type="Gene3D" id="1.10.510.10">
    <property type="entry name" value="Transferase(Phosphotransferase) domain 1"/>
    <property type="match status" value="1"/>
</dbReference>
<dbReference type="OrthoDB" id="3359639at2759"/>
<dbReference type="GO" id="GO:0004674">
    <property type="term" value="F:protein serine/threonine kinase activity"/>
    <property type="evidence" value="ECO:0007669"/>
    <property type="project" value="UniProtKB-EC"/>
</dbReference>
<feature type="compositionally biased region" description="Low complexity" evidence="5">
    <location>
        <begin position="777"/>
        <end position="792"/>
    </location>
</feature>
<feature type="region of interest" description="Disordered" evidence="5">
    <location>
        <begin position="517"/>
        <end position="559"/>
    </location>
</feature>
<dbReference type="Gene3D" id="3.30.200.20">
    <property type="entry name" value="Phosphorylase Kinase, domain 1"/>
    <property type="match status" value="1"/>
</dbReference>
<keyword evidence="8" id="KW-1185">Reference proteome</keyword>
<feature type="compositionally biased region" description="Polar residues" evidence="5">
    <location>
        <begin position="737"/>
        <end position="747"/>
    </location>
</feature>
<dbReference type="PROSITE" id="PS00108">
    <property type="entry name" value="PROTEIN_KINASE_ST"/>
    <property type="match status" value="1"/>
</dbReference>
<keyword evidence="1" id="KW-0597">Phosphoprotein</keyword>
<dbReference type="SMART" id="SM00220">
    <property type="entry name" value="S_TKc"/>
    <property type="match status" value="1"/>
</dbReference>
<feature type="region of interest" description="Disordered" evidence="5">
    <location>
        <begin position="847"/>
        <end position="989"/>
    </location>
</feature>
<gene>
    <name evidence="7" type="ORF">K435DRAFT_736289</name>
</gene>
<feature type="compositionally biased region" description="Polar residues" evidence="5">
    <location>
        <begin position="913"/>
        <end position="925"/>
    </location>
</feature>
<evidence type="ECO:0000256" key="3">
    <source>
        <dbReference type="ARBA" id="ARBA00047899"/>
    </source>
</evidence>
<comment type="catalytic activity">
    <reaction evidence="4">
        <text>L-seryl-[protein] + ATP = O-phospho-L-seryl-[protein] + ADP + H(+)</text>
        <dbReference type="Rhea" id="RHEA:17989"/>
        <dbReference type="Rhea" id="RHEA-COMP:9863"/>
        <dbReference type="Rhea" id="RHEA-COMP:11604"/>
        <dbReference type="ChEBI" id="CHEBI:15378"/>
        <dbReference type="ChEBI" id="CHEBI:29999"/>
        <dbReference type="ChEBI" id="CHEBI:30616"/>
        <dbReference type="ChEBI" id="CHEBI:83421"/>
        <dbReference type="ChEBI" id="CHEBI:456216"/>
        <dbReference type="EC" id="2.7.11.1"/>
    </reaction>
</comment>